<dbReference type="GO" id="GO:0006999">
    <property type="term" value="P:nuclear pore organization"/>
    <property type="evidence" value="ECO:0007669"/>
    <property type="project" value="TreeGrafter"/>
</dbReference>
<sequence length="420" mass="41856">MFAQGGGHSQYRTGGQSGLFSTPQQSSSFSSSYNQANSATTGAAASSSVFGGSSSTFAGPQFGGGNHGAAFGAGGQFGGSTASGHQSTGAGGAYGSPYGAGGAGHAESSPQNNADDRAWDSPARKASLSGSPVTRYGGGSLFGRESGTPSKSPRMSSYTAPPRKSAYRQEIEEDAPPVASLNEFESGDYAADSGSRLATSHDPTASPFAAASAPLPSHSTAHSKEGYSVYVFGFPAAATDLVLDFFTPFGEIVSTTPSTEGGNWVTITYAQAWSAARAARKNGEILGGALMVGVKAVDEDGLRRALAGAEGGQDLVPSAPSATPVPRQNGNAGGGATSTPSGVGRPVNVLGPQSAFKAAPTPTRKGFLGLGGGGATAPSTPSGADPHASLFAEKSKQAALAQQPQQKGVLGKVSDMVFGW</sequence>
<proteinExistence type="predicted"/>
<evidence type="ECO:0000313" key="12">
    <source>
        <dbReference type="Proteomes" id="UP000777482"/>
    </source>
</evidence>
<dbReference type="GO" id="GO:0006607">
    <property type="term" value="P:NLS-bearing protein import into nucleus"/>
    <property type="evidence" value="ECO:0007669"/>
    <property type="project" value="TreeGrafter"/>
</dbReference>
<evidence type="ECO:0000256" key="6">
    <source>
        <dbReference type="ARBA" id="ARBA00023132"/>
    </source>
</evidence>
<dbReference type="GO" id="GO:0003676">
    <property type="term" value="F:nucleic acid binding"/>
    <property type="evidence" value="ECO:0007669"/>
    <property type="project" value="InterPro"/>
</dbReference>
<keyword evidence="2 8" id="KW-0813">Transport</keyword>
<dbReference type="GO" id="GO:0044615">
    <property type="term" value="C:nuclear pore nuclear basket"/>
    <property type="evidence" value="ECO:0007669"/>
    <property type="project" value="TreeGrafter"/>
</dbReference>
<evidence type="ECO:0000256" key="1">
    <source>
        <dbReference type="ARBA" id="ARBA00004567"/>
    </source>
</evidence>
<dbReference type="Proteomes" id="UP000777482">
    <property type="component" value="Unassembled WGS sequence"/>
</dbReference>
<dbReference type="Gene3D" id="3.30.70.330">
    <property type="match status" value="1"/>
</dbReference>
<dbReference type="GO" id="GO:0017056">
    <property type="term" value="F:structural constituent of nuclear pore"/>
    <property type="evidence" value="ECO:0007669"/>
    <property type="project" value="TreeGrafter"/>
</dbReference>
<feature type="domain" description="RRM Nup35-type" evidence="10">
    <location>
        <begin position="223"/>
        <end position="304"/>
    </location>
</feature>
<evidence type="ECO:0000256" key="3">
    <source>
        <dbReference type="ARBA" id="ARBA00022816"/>
    </source>
</evidence>
<protein>
    <recommendedName>
        <fullName evidence="10">RRM Nup35-type domain-containing protein</fullName>
    </recommendedName>
</protein>
<dbReference type="InterPro" id="IPR012677">
    <property type="entry name" value="Nucleotide-bd_a/b_plait_sf"/>
</dbReference>
<dbReference type="InterPro" id="IPR035979">
    <property type="entry name" value="RBD_domain_sf"/>
</dbReference>
<gene>
    <name evidence="11" type="ORF">C6P46_002609</name>
</gene>
<dbReference type="PROSITE" id="PS51472">
    <property type="entry name" value="RRM_NUP35"/>
    <property type="match status" value="1"/>
</dbReference>
<evidence type="ECO:0000256" key="7">
    <source>
        <dbReference type="ARBA" id="ARBA00023242"/>
    </source>
</evidence>
<dbReference type="OrthoDB" id="3365060at2759"/>
<feature type="compositionally biased region" description="Polar residues" evidence="9">
    <location>
        <begin position="147"/>
        <end position="159"/>
    </location>
</feature>
<name>A0A9P6W8M4_RHOMI</name>
<organism evidence="11 12">
    <name type="scientific">Rhodotorula mucilaginosa</name>
    <name type="common">Yeast</name>
    <name type="synonym">Rhodotorula rubra</name>
    <dbReference type="NCBI Taxonomy" id="5537"/>
    <lineage>
        <taxon>Eukaryota</taxon>
        <taxon>Fungi</taxon>
        <taxon>Dikarya</taxon>
        <taxon>Basidiomycota</taxon>
        <taxon>Pucciniomycotina</taxon>
        <taxon>Microbotryomycetes</taxon>
        <taxon>Sporidiobolales</taxon>
        <taxon>Sporidiobolaceae</taxon>
        <taxon>Rhodotorula</taxon>
    </lineage>
</organism>
<feature type="region of interest" description="Disordered" evidence="9">
    <location>
        <begin position="79"/>
        <end position="166"/>
    </location>
</feature>
<keyword evidence="12" id="KW-1185">Reference proteome</keyword>
<keyword evidence="5" id="KW-0811">Translocation</keyword>
<comment type="subcellular location">
    <subcellularLocation>
        <location evidence="1">Nucleus</location>
        <location evidence="1">Nuclear pore complex</location>
    </subcellularLocation>
</comment>
<reference evidence="11 12" key="1">
    <citation type="submission" date="2020-11" db="EMBL/GenBank/DDBJ databases">
        <title>Kefir isolates.</title>
        <authorList>
            <person name="Marcisauskas S."/>
            <person name="Kim Y."/>
            <person name="Blasche S."/>
        </authorList>
    </citation>
    <scope>NUCLEOTIDE SEQUENCE [LARGE SCALE GENOMIC DNA]</scope>
    <source>
        <strain evidence="11 12">KR</strain>
    </source>
</reference>
<dbReference type="InterPro" id="IPR007846">
    <property type="entry name" value="RRM_NUP35_dom"/>
</dbReference>
<dbReference type="AlphaFoldDB" id="A0A9P6W8M4"/>
<keyword evidence="7 8" id="KW-0539">Nucleus</keyword>
<dbReference type="PANTHER" id="PTHR21527">
    <property type="entry name" value="NUCLEOPORIN NUP35"/>
    <property type="match status" value="1"/>
</dbReference>
<keyword evidence="6 8" id="KW-0906">Nuclear pore complex</keyword>
<feature type="compositionally biased region" description="Basic and acidic residues" evidence="9">
    <location>
        <begin position="114"/>
        <end position="123"/>
    </location>
</feature>
<dbReference type="SUPFAM" id="SSF54928">
    <property type="entry name" value="RNA-binding domain, RBD"/>
    <property type="match status" value="1"/>
</dbReference>
<evidence type="ECO:0000256" key="5">
    <source>
        <dbReference type="ARBA" id="ARBA00023010"/>
    </source>
</evidence>
<evidence type="ECO:0000256" key="9">
    <source>
        <dbReference type="SAM" id="MobiDB-lite"/>
    </source>
</evidence>
<feature type="region of interest" description="Disordered" evidence="9">
    <location>
        <begin position="1"/>
        <end position="35"/>
    </location>
</feature>
<evidence type="ECO:0000256" key="4">
    <source>
        <dbReference type="ARBA" id="ARBA00022927"/>
    </source>
</evidence>
<evidence type="ECO:0000313" key="11">
    <source>
        <dbReference type="EMBL" id="KAG0667197.1"/>
    </source>
</evidence>
<evidence type="ECO:0000256" key="8">
    <source>
        <dbReference type="PROSITE-ProRule" id="PRU00804"/>
    </source>
</evidence>
<accession>A0A9P6W8M4</accession>
<feature type="compositionally biased region" description="Low complexity" evidence="9">
    <location>
        <begin position="20"/>
        <end position="35"/>
    </location>
</feature>
<keyword evidence="4" id="KW-0653">Protein transport</keyword>
<dbReference type="PANTHER" id="PTHR21527:SF6">
    <property type="entry name" value="NUCLEOPORIN NUP35"/>
    <property type="match status" value="1"/>
</dbReference>
<feature type="compositionally biased region" description="Gly residues" evidence="9">
    <location>
        <begin position="89"/>
        <end position="104"/>
    </location>
</feature>
<feature type="region of interest" description="Disordered" evidence="9">
    <location>
        <begin position="309"/>
        <end position="363"/>
    </location>
</feature>
<dbReference type="GO" id="GO:0005543">
    <property type="term" value="F:phospholipid binding"/>
    <property type="evidence" value="ECO:0007669"/>
    <property type="project" value="TreeGrafter"/>
</dbReference>
<feature type="compositionally biased region" description="Low complexity" evidence="9">
    <location>
        <begin position="203"/>
        <end position="213"/>
    </location>
</feature>
<dbReference type="GO" id="GO:0051028">
    <property type="term" value="P:mRNA transport"/>
    <property type="evidence" value="ECO:0007669"/>
    <property type="project" value="UniProtKB-UniRule"/>
</dbReference>
<evidence type="ECO:0000259" key="10">
    <source>
        <dbReference type="PROSITE" id="PS51472"/>
    </source>
</evidence>
<evidence type="ECO:0000256" key="2">
    <source>
        <dbReference type="ARBA" id="ARBA00022448"/>
    </source>
</evidence>
<dbReference type="GO" id="GO:0044613">
    <property type="term" value="C:nuclear pore central transport channel"/>
    <property type="evidence" value="ECO:0007669"/>
    <property type="project" value="TreeGrafter"/>
</dbReference>
<dbReference type="Pfam" id="PF05172">
    <property type="entry name" value="RRM_Nup35"/>
    <property type="match status" value="1"/>
</dbReference>
<comment type="caution">
    <text evidence="11">The sequence shown here is derived from an EMBL/GenBank/DDBJ whole genome shotgun (WGS) entry which is preliminary data.</text>
</comment>
<keyword evidence="3 8" id="KW-0509">mRNA transport</keyword>
<dbReference type="EMBL" id="PUHQ01000002">
    <property type="protein sequence ID" value="KAG0667197.1"/>
    <property type="molecule type" value="Genomic_DNA"/>
</dbReference>
<feature type="region of interest" description="Disordered" evidence="9">
    <location>
        <begin position="190"/>
        <end position="213"/>
    </location>
</feature>